<dbReference type="EMBL" id="LZEX01000001">
    <property type="protein sequence ID" value="OBU11424.1"/>
    <property type="molecule type" value="Genomic_DNA"/>
</dbReference>
<feature type="chain" id="PRO_5008609937" evidence="6">
    <location>
        <begin position="24"/>
        <end position="252"/>
    </location>
</feature>
<dbReference type="GO" id="GO:0009279">
    <property type="term" value="C:cell outer membrane"/>
    <property type="evidence" value="ECO:0007669"/>
    <property type="project" value="UniProtKB-SubCell"/>
</dbReference>
<dbReference type="PANTHER" id="PTHR38776:SF1">
    <property type="entry name" value="MLTA-INTERACTING PROTEIN-RELATED"/>
    <property type="match status" value="1"/>
</dbReference>
<evidence type="ECO:0000256" key="1">
    <source>
        <dbReference type="ARBA" id="ARBA00004442"/>
    </source>
</evidence>
<dbReference type="InterPro" id="IPR053713">
    <property type="entry name" value="Bact_OM_Channel_sf"/>
</dbReference>
<dbReference type="AlphaFoldDB" id="A0A1B8HQD9"/>
<dbReference type="RefSeq" id="WP_067420679.1">
    <property type="nucleotide sequence ID" value="NZ_LZEX01000001.1"/>
</dbReference>
<keyword evidence="5" id="KW-0998">Cell outer membrane</keyword>
<comment type="similarity">
    <text evidence="2">Belongs to the MipA/OmpV family.</text>
</comment>
<dbReference type="Pfam" id="PF06629">
    <property type="entry name" value="MipA"/>
    <property type="match status" value="1"/>
</dbReference>
<organism evidence="7 8">
    <name type="scientific">Morganella psychrotolerans</name>
    <dbReference type="NCBI Taxonomy" id="368603"/>
    <lineage>
        <taxon>Bacteria</taxon>
        <taxon>Pseudomonadati</taxon>
        <taxon>Pseudomonadota</taxon>
        <taxon>Gammaproteobacteria</taxon>
        <taxon>Enterobacterales</taxon>
        <taxon>Morganellaceae</taxon>
        <taxon>Morganella</taxon>
    </lineage>
</organism>
<reference evidence="7 8" key="1">
    <citation type="submission" date="2016-06" db="EMBL/GenBank/DDBJ databases">
        <authorList>
            <person name="Kjaerup R.B."/>
            <person name="Dalgaard T.S."/>
            <person name="Juul-Madsen H.R."/>
        </authorList>
    </citation>
    <scope>NUCLEOTIDE SEQUENCE [LARGE SCALE GENOMIC DNA]</scope>
    <source>
        <strain evidence="7 8">GCSL-Mp3</strain>
    </source>
</reference>
<evidence type="ECO:0000256" key="4">
    <source>
        <dbReference type="ARBA" id="ARBA00023136"/>
    </source>
</evidence>
<keyword evidence="3 6" id="KW-0732">Signal</keyword>
<comment type="subcellular location">
    <subcellularLocation>
        <location evidence="1">Cell outer membrane</location>
    </subcellularLocation>
</comment>
<sequence length="252" mass="28898">MHKKITGLLTTAVLATLSASAFADDGKWSVGASVLYQEQAYRGTKTSDKFMPVPMVNYDGKNFYFHTLATGYYLWNDKKDQLSVDLFYYPQAYRAKDNKDSRMRQLDNRRDTAMAGMSYRHHEEWGTLRANFSGDILGKSDGMRFDAAYLYGFDGDNWSLQPGVGVIWQSERQNRYEYGITDSESRRSGLDEYRPGSSWMPYVELTGNYKFDDNWSAFAMGRIDLLPNEAKNSPMVDKKTTSILWTGVTYSF</sequence>
<proteinExistence type="inferred from homology"/>
<dbReference type="Gene3D" id="2.40.160.40">
    <property type="entry name" value="monomeric porin ompg"/>
    <property type="match status" value="1"/>
</dbReference>
<comment type="caution">
    <text evidence="7">The sequence shown here is derived from an EMBL/GenBank/DDBJ whole genome shotgun (WGS) entry which is preliminary data.</text>
</comment>
<accession>A0A1B8HQD9</accession>
<dbReference type="PANTHER" id="PTHR38776">
    <property type="entry name" value="MLTA-INTERACTING PROTEIN-RELATED"/>
    <property type="match status" value="1"/>
</dbReference>
<dbReference type="Proteomes" id="UP000092247">
    <property type="component" value="Unassembled WGS sequence"/>
</dbReference>
<evidence type="ECO:0000313" key="7">
    <source>
        <dbReference type="EMBL" id="OBU11424.1"/>
    </source>
</evidence>
<protein>
    <submittedName>
        <fullName evidence="7">MltA-interacting protein MipA</fullName>
    </submittedName>
</protein>
<dbReference type="GO" id="GO:0009252">
    <property type="term" value="P:peptidoglycan biosynthetic process"/>
    <property type="evidence" value="ECO:0007669"/>
    <property type="project" value="TreeGrafter"/>
</dbReference>
<evidence type="ECO:0000313" key="8">
    <source>
        <dbReference type="Proteomes" id="UP000092247"/>
    </source>
</evidence>
<evidence type="ECO:0000256" key="5">
    <source>
        <dbReference type="ARBA" id="ARBA00023237"/>
    </source>
</evidence>
<dbReference type="InterPro" id="IPR010583">
    <property type="entry name" value="MipA"/>
</dbReference>
<name>A0A1B8HQD9_9GAMM</name>
<evidence type="ECO:0000256" key="2">
    <source>
        <dbReference type="ARBA" id="ARBA00005722"/>
    </source>
</evidence>
<gene>
    <name evidence="7" type="ORF">AYY17_01415</name>
</gene>
<evidence type="ECO:0000256" key="3">
    <source>
        <dbReference type="ARBA" id="ARBA00022729"/>
    </source>
</evidence>
<keyword evidence="4" id="KW-0472">Membrane</keyword>
<dbReference type="STRING" id="368603.AYY16_05185"/>
<evidence type="ECO:0000256" key="6">
    <source>
        <dbReference type="SAM" id="SignalP"/>
    </source>
</evidence>
<feature type="signal peptide" evidence="6">
    <location>
        <begin position="1"/>
        <end position="23"/>
    </location>
</feature>